<dbReference type="RefSeq" id="WP_238300441.1">
    <property type="nucleotide sequence ID" value="NZ_BPQM01000002.1"/>
</dbReference>
<sequence length="229" mass="23747">MAAPLRFGILMFPDLMQLDLAGPAEVFGAVPGAELHLIWKTLAPVTNSAGWGMVPTTTFADCPPLDVICVPGGRGQVALMDDDETLGFLRRQSAEARFTTSVCTGSLVLGAAGLLRGYRAACHWMSRDQLALLGAVPVAERVVRDRDRITGGGVTAGIDFGLAVVAELCGPETAKLVQLGLEYDPAPPFAAGSPEGAGPALVAEAEARARARQEQRLAATQAAAARLGG</sequence>
<reference evidence="2" key="2">
    <citation type="submission" date="2021-08" db="EMBL/GenBank/DDBJ databases">
        <authorList>
            <person name="Tani A."/>
            <person name="Ola A."/>
            <person name="Ogura Y."/>
            <person name="Katsura K."/>
            <person name="Hayashi T."/>
        </authorList>
    </citation>
    <scope>NUCLEOTIDE SEQUENCE</scope>
    <source>
        <strain evidence="2">NBRC 103626</strain>
    </source>
</reference>
<dbReference type="AlphaFoldDB" id="A0AA37HJL9"/>
<dbReference type="CDD" id="cd03139">
    <property type="entry name" value="GATase1_PfpI_2"/>
    <property type="match status" value="1"/>
</dbReference>
<dbReference type="EMBL" id="BPQM01000002">
    <property type="protein sequence ID" value="GJD76902.1"/>
    <property type="molecule type" value="Genomic_DNA"/>
</dbReference>
<dbReference type="Proteomes" id="UP001055108">
    <property type="component" value="Unassembled WGS sequence"/>
</dbReference>
<dbReference type="SUPFAM" id="SSF52317">
    <property type="entry name" value="Class I glutamine amidotransferase-like"/>
    <property type="match status" value="1"/>
</dbReference>
<feature type="domain" description="DJ-1/PfpI" evidence="1">
    <location>
        <begin position="9"/>
        <end position="166"/>
    </location>
</feature>
<dbReference type="Gene3D" id="3.40.50.880">
    <property type="match status" value="1"/>
</dbReference>
<evidence type="ECO:0000259" key="1">
    <source>
        <dbReference type="Pfam" id="PF01965"/>
    </source>
</evidence>
<dbReference type="GO" id="GO:0006355">
    <property type="term" value="P:regulation of DNA-templated transcription"/>
    <property type="evidence" value="ECO:0007669"/>
    <property type="project" value="TreeGrafter"/>
</dbReference>
<dbReference type="Pfam" id="PF01965">
    <property type="entry name" value="DJ-1_PfpI"/>
    <property type="match status" value="1"/>
</dbReference>
<gene>
    <name evidence="2" type="primary">inhA_1</name>
    <name evidence="2" type="ORF">NBEOAGPD_0103</name>
</gene>
<accession>A0AA37HJL9</accession>
<evidence type="ECO:0000313" key="3">
    <source>
        <dbReference type="Proteomes" id="UP001055108"/>
    </source>
</evidence>
<comment type="caution">
    <text evidence="2">The sequence shown here is derived from an EMBL/GenBank/DDBJ whole genome shotgun (WGS) entry which is preliminary data.</text>
</comment>
<protein>
    <submittedName>
        <fullName evidence="2">Isonitrile hydratase</fullName>
    </submittedName>
</protein>
<reference evidence="2" key="1">
    <citation type="journal article" date="2016" name="Front. Microbiol.">
        <title>Genome Sequence of the Piezophilic, Mesophilic Sulfate-Reducing Bacterium Desulfovibrio indicus J2T.</title>
        <authorList>
            <person name="Cao J."/>
            <person name="Maignien L."/>
            <person name="Shao Z."/>
            <person name="Alain K."/>
            <person name="Jebbar M."/>
        </authorList>
    </citation>
    <scope>NUCLEOTIDE SEQUENCE</scope>
    <source>
        <strain evidence="2">NBRC 103626</strain>
    </source>
</reference>
<organism evidence="2 3">
    <name type="scientific">Methylobacterium gregans</name>
    <dbReference type="NCBI Taxonomy" id="374424"/>
    <lineage>
        <taxon>Bacteria</taxon>
        <taxon>Pseudomonadati</taxon>
        <taxon>Pseudomonadota</taxon>
        <taxon>Alphaproteobacteria</taxon>
        <taxon>Hyphomicrobiales</taxon>
        <taxon>Methylobacteriaceae</taxon>
        <taxon>Methylobacterium</taxon>
    </lineage>
</organism>
<proteinExistence type="predicted"/>
<name>A0AA37HJL9_9HYPH</name>
<dbReference type="PANTHER" id="PTHR43130:SF2">
    <property type="entry name" value="DJ-1_PFPI DOMAIN-CONTAINING PROTEIN"/>
    <property type="match status" value="1"/>
</dbReference>
<dbReference type="InterPro" id="IPR002818">
    <property type="entry name" value="DJ-1/PfpI"/>
</dbReference>
<evidence type="ECO:0000313" key="2">
    <source>
        <dbReference type="EMBL" id="GJD76902.1"/>
    </source>
</evidence>
<dbReference type="InterPro" id="IPR052158">
    <property type="entry name" value="INH-QAR"/>
</dbReference>
<dbReference type="PANTHER" id="PTHR43130">
    <property type="entry name" value="ARAC-FAMILY TRANSCRIPTIONAL REGULATOR"/>
    <property type="match status" value="1"/>
</dbReference>
<dbReference type="InterPro" id="IPR029062">
    <property type="entry name" value="Class_I_gatase-like"/>
</dbReference>
<keyword evidence="3" id="KW-1185">Reference proteome</keyword>